<evidence type="ECO:0000256" key="6">
    <source>
        <dbReference type="ARBA" id="ARBA00022598"/>
    </source>
</evidence>
<protein>
    <recommendedName>
        <fullName evidence="15">Phenylalanine--tRNA ligase beta subunit</fullName>
        <ecNumber evidence="15">6.1.1.20</ecNumber>
    </recommendedName>
    <alternativeName>
        <fullName evidence="15">Phenylalanyl-tRNA synthetase beta subunit</fullName>
        <shortName evidence="15">PheRS</shortName>
    </alternativeName>
</protein>
<feature type="domain" description="B5" evidence="19">
    <location>
        <begin position="404"/>
        <end position="480"/>
    </location>
</feature>
<dbReference type="PROSITE" id="PS50886">
    <property type="entry name" value="TRBD"/>
    <property type="match status" value="1"/>
</dbReference>
<dbReference type="InterPro" id="IPR004532">
    <property type="entry name" value="Phe-tRNA-ligase_IIc_bsu_bact"/>
</dbReference>
<dbReference type="NCBIfam" id="TIGR00472">
    <property type="entry name" value="pheT_bact"/>
    <property type="match status" value="1"/>
</dbReference>
<dbReference type="EMBL" id="DVFU01000016">
    <property type="protein sequence ID" value="HIQ64227.1"/>
    <property type="molecule type" value="Genomic_DNA"/>
</dbReference>
<dbReference type="SUPFAM" id="SSF56037">
    <property type="entry name" value="PheT/TilS domain"/>
    <property type="match status" value="1"/>
</dbReference>
<dbReference type="SMART" id="SM00874">
    <property type="entry name" value="B5"/>
    <property type="match status" value="1"/>
</dbReference>
<dbReference type="Gene3D" id="3.30.56.10">
    <property type="match status" value="2"/>
</dbReference>
<dbReference type="InterPro" id="IPR002547">
    <property type="entry name" value="tRNA-bd_dom"/>
</dbReference>
<dbReference type="SUPFAM" id="SSF54991">
    <property type="entry name" value="Anticodon-binding domain of PheRS"/>
    <property type="match status" value="1"/>
</dbReference>
<feature type="domain" description="FDX-ACB" evidence="18">
    <location>
        <begin position="696"/>
        <end position="789"/>
    </location>
</feature>
<evidence type="ECO:0000256" key="16">
    <source>
        <dbReference type="PROSITE-ProRule" id="PRU00209"/>
    </source>
</evidence>
<dbReference type="Proteomes" id="UP000886725">
    <property type="component" value="Unassembled WGS sequence"/>
</dbReference>
<keyword evidence="5 16" id="KW-0820">tRNA-binding</keyword>
<keyword evidence="13 15" id="KW-0030">Aminoacyl-tRNA synthetase</keyword>
<evidence type="ECO:0000256" key="5">
    <source>
        <dbReference type="ARBA" id="ARBA00022555"/>
    </source>
</evidence>
<feature type="domain" description="TRNA-binding" evidence="17">
    <location>
        <begin position="37"/>
        <end position="151"/>
    </location>
</feature>
<dbReference type="EC" id="6.1.1.20" evidence="15"/>
<dbReference type="SUPFAM" id="SSF55681">
    <property type="entry name" value="Class II aaRS and biotin synthetases"/>
    <property type="match status" value="1"/>
</dbReference>
<evidence type="ECO:0000256" key="7">
    <source>
        <dbReference type="ARBA" id="ARBA00022723"/>
    </source>
</evidence>
<dbReference type="NCBIfam" id="NF045760">
    <property type="entry name" value="YtpR"/>
    <property type="match status" value="1"/>
</dbReference>
<dbReference type="GO" id="GO:0140096">
    <property type="term" value="F:catalytic activity, acting on a protein"/>
    <property type="evidence" value="ECO:0007669"/>
    <property type="project" value="UniProtKB-ARBA"/>
</dbReference>
<dbReference type="SMART" id="SM00873">
    <property type="entry name" value="B3_4"/>
    <property type="match status" value="1"/>
</dbReference>
<evidence type="ECO:0000259" key="19">
    <source>
        <dbReference type="PROSITE" id="PS51483"/>
    </source>
</evidence>
<dbReference type="Pfam" id="PF03147">
    <property type="entry name" value="FDX-ACB"/>
    <property type="match status" value="1"/>
</dbReference>
<dbReference type="HAMAP" id="MF_00283">
    <property type="entry name" value="Phe_tRNA_synth_beta1"/>
    <property type="match status" value="1"/>
</dbReference>
<dbReference type="Gene3D" id="2.40.50.140">
    <property type="entry name" value="Nucleic acid-binding proteins"/>
    <property type="match status" value="1"/>
</dbReference>
<evidence type="ECO:0000256" key="3">
    <source>
        <dbReference type="ARBA" id="ARBA00011209"/>
    </source>
</evidence>
<evidence type="ECO:0000256" key="13">
    <source>
        <dbReference type="ARBA" id="ARBA00023146"/>
    </source>
</evidence>
<dbReference type="GO" id="GO:0000287">
    <property type="term" value="F:magnesium ion binding"/>
    <property type="evidence" value="ECO:0007669"/>
    <property type="project" value="UniProtKB-UniRule"/>
</dbReference>
<dbReference type="CDD" id="cd00769">
    <property type="entry name" value="PheRS_beta_core"/>
    <property type="match status" value="1"/>
</dbReference>
<dbReference type="GO" id="GO:0006432">
    <property type="term" value="P:phenylalanyl-tRNA aminoacylation"/>
    <property type="evidence" value="ECO:0007669"/>
    <property type="project" value="UniProtKB-UniRule"/>
</dbReference>
<dbReference type="Gene3D" id="3.50.40.10">
    <property type="entry name" value="Phenylalanyl-trna Synthetase, Chain B, domain 3"/>
    <property type="match status" value="1"/>
</dbReference>
<dbReference type="SUPFAM" id="SSF50249">
    <property type="entry name" value="Nucleic acid-binding proteins"/>
    <property type="match status" value="1"/>
</dbReference>
<dbReference type="FunFam" id="3.50.40.10:FF:000001">
    <property type="entry name" value="Phenylalanine--tRNA ligase beta subunit"/>
    <property type="match status" value="1"/>
</dbReference>
<dbReference type="FunFam" id="2.40.50.140:FF:000045">
    <property type="entry name" value="Phenylalanine--tRNA ligase beta subunit"/>
    <property type="match status" value="1"/>
</dbReference>
<comment type="cofactor">
    <cofactor evidence="15">
        <name>Mg(2+)</name>
        <dbReference type="ChEBI" id="CHEBI:18420"/>
    </cofactor>
    <text evidence="15">Binds 2 magnesium ions per tetramer.</text>
</comment>
<dbReference type="GO" id="GO:0005524">
    <property type="term" value="F:ATP binding"/>
    <property type="evidence" value="ECO:0007669"/>
    <property type="project" value="UniProtKB-UniRule"/>
</dbReference>
<evidence type="ECO:0000256" key="9">
    <source>
        <dbReference type="ARBA" id="ARBA00022840"/>
    </source>
</evidence>
<evidence type="ECO:0000256" key="12">
    <source>
        <dbReference type="ARBA" id="ARBA00022917"/>
    </source>
</evidence>
<evidence type="ECO:0000256" key="14">
    <source>
        <dbReference type="ARBA" id="ARBA00049255"/>
    </source>
</evidence>
<dbReference type="Pfam" id="PF03484">
    <property type="entry name" value="B5"/>
    <property type="match status" value="1"/>
</dbReference>
<dbReference type="InterPro" id="IPR020825">
    <property type="entry name" value="Phe-tRNA_synthase-like_B3/B4"/>
</dbReference>
<sequence length="791" mass="89194">MISLEWVKDYIDIEDQDLKELAVKITKAGINVEKVITNHIDHLVIGKVVECKDHPNSDHLHVCQVEIGNGYTTQIVCGAENVKEGIKVIVALPGAVLPGDFEIKASKIRGEESNGMICALFELGLEEKTDETYAKGIHVLADDAPVGEDPMKYLGLDDTRYELDIHKHRNNDCYYHIGFAYEIAAILNRKVTLPERSYKESKEKIADYINLKVETQDCPYYSGKIANNVVIKESPDFIKKRLVAAGMRSINNVVDISNYVMLEYGQPLHFFDYDKLGKQVLVRNAKEGEEIVTLDGKERILEANDIVITDGKEPVCIAGIMGGLNSDVDENTKTIFIESAIFNPVQTRYTSARLNLKSEASIRYGKGLSEEYTKQALDRACHLLEKYADATIISGSVLENRIPDEKKTVTFRKEEVNKLLGIEISESDMEHELDRLDFPYTLQNGVFTVEIPKRRLDIDPNVNDIAEEIGRLYGYQNLVSTLPRVPIRKGAYVGAVALRKDLSKRLRSLGLNEVKTYTLTSPTMASKFRYETKEQIVLPNPMSVDKSVIRTSILPSLLTVYEYNKARKVSDVMIYEIANTYDKNREEDAKVAILMKGNYIQNSWSTTGMKTDFYLMKGICENVLNYLGFQNRYTFQPKEIADLHPGISAEVLLDRKPIGIIGKVHPSTCKDDVYVMELSMTALMKPGKNLKFKAAPKYPEISKDMAFIVSKDVTNDQITNVIRRAGGRNLVDISVFDVYVGENVGEGNRSIAYTVTFNDPTRTLNDEEVMQVFNKIVDEVCKTCHATLRDK</sequence>
<evidence type="ECO:0000259" key="17">
    <source>
        <dbReference type="PROSITE" id="PS50886"/>
    </source>
</evidence>
<dbReference type="PANTHER" id="PTHR10947:SF0">
    <property type="entry name" value="PHENYLALANINE--TRNA LIGASE BETA SUBUNIT"/>
    <property type="match status" value="1"/>
</dbReference>
<dbReference type="InterPro" id="IPR012340">
    <property type="entry name" value="NA-bd_OB-fold"/>
</dbReference>
<comment type="similarity">
    <text evidence="2 15">Belongs to the phenylalanyl-tRNA synthetase beta subunit family. Type 1 subfamily.</text>
</comment>
<dbReference type="SMART" id="SM00896">
    <property type="entry name" value="FDX-ACB"/>
    <property type="match status" value="1"/>
</dbReference>
<keyword evidence="6 15" id="KW-0436">Ligase</keyword>
<dbReference type="GO" id="GO:0016740">
    <property type="term" value="F:transferase activity"/>
    <property type="evidence" value="ECO:0007669"/>
    <property type="project" value="UniProtKB-ARBA"/>
</dbReference>
<name>A0A9D0YYC8_9FIRM</name>
<keyword evidence="10 15" id="KW-0460">Magnesium</keyword>
<dbReference type="PROSITE" id="PS51483">
    <property type="entry name" value="B5"/>
    <property type="match status" value="1"/>
</dbReference>
<keyword evidence="8 15" id="KW-0547">Nucleotide-binding</keyword>
<proteinExistence type="inferred from homology"/>
<dbReference type="AlphaFoldDB" id="A0A9D0YYC8"/>
<dbReference type="CDD" id="cd02796">
    <property type="entry name" value="tRNA_bind_bactPheRS"/>
    <property type="match status" value="1"/>
</dbReference>
<dbReference type="Pfam" id="PF01588">
    <property type="entry name" value="tRNA_bind"/>
    <property type="match status" value="1"/>
</dbReference>
<dbReference type="InterPro" id="IPR041616">
    <property type="entry name" value="PheRS_beta_core"/>
</dbReference>
<keyword evidence="12 15" id="KW-0648">Protein biosynthesis</keyword>
<feature type="binding site" evidence="15">
    <location>
        <position position="457"/>
    </location>
    <ligand>
        <name>Mg(2+)</name>
        <dbReference type="ChEBI" id="CHEBI:18420"/>
        <note>shared with alpha subunit</note>
    </ligand>
</feature>
<dbReference type="SUPFAM" id="SSF46955">
    <property type="entry name" value="Putative DNA-binding domain"/>
    <property type="match status" value="1"/>
</dbReference>
<dbReference type="InterPro" id="IPR005147">
    <property type="entry name" value="tRNA_synthase_B5-dom"/>
</dbReference>
<dbReference type="InterPro" id="IPR005146">
    <property type="entry name" value="B3/B4_tRNA-bd"/>
</dbReference>
<evidence type="ECO:0000256" key="15">
    <source>
        <dbReference type="HAMAP-Rule" id="MF_00283"/>
    </source>
</evidence>
<evidence type="ECO:0000256" key="11">
    <source>
        <dbReference type="ARBA" id="ARBA00022884"/>
    </source>
</evidence>
<evidence type="ECO:0000259" key="18">
    <source>
        <dbReference type="PROSITE" id="PS51447"/>
    </source>
</evidence>
<dbReference type="GO" id="GO:0004826">
    <property type="term" value="F:phenylalanine-tRNA ligase activity"/>
    <property type="evidence" value="ECO:0007669"/>
    <property type="project" value="UniProtKB-UniRule"/>
</dbReference>
<dbReference type="InterPro" id="IPR009061">
    <property type="entry name" value="DNA-bd_dom_put_sf"/>
</dbReference>
<dbReference type="PROSITE" id="PS51447">
    <property type="entry name" value="FDX_ACB"/>
    <property type="match status" value="1"/>
</dbReference>
<dbReference type="InterPro" id="IPR005121">
    <property type="entry name" value="Fdx_antiC-bd"/>
</dbReference>
<comment type="subunit">
    <text evidence="3 15">Tetramer of two alpha and two beta subunits.</text>
</comment>
<gene>
    <name evidence="15" type="primary">pheT</name>
    <name evidence="20" type="ORF">IAC85_00650</name>
</gene>
<reference evidence="20" key="2">
    <citation type="journal article" date="2021" name="PeerJ">
        <title>Extensive microbial diversity within the chicken gut microbiome revealed by metagenomics and culture.</title>
        <authorList>
            <person name="Gilroy R."/>
            <person name="Ravi A."/>
            <person name="Getino M."/>
            <person name="Pursley I."/>
            <person name="Horton D.L."/>
            <person name="Alikhan N.F."/>
            <person name="Baker D."/>
            <person name="Gharbi K."/>
            <person name="Hall N."/>
            <person name="Watson M."/>
            <person name="Adriaenssens E.M."/>
            <person name="Foster-Nyarko E."/>
            <person name="Jarju S."/>
            <person name="Secka A."/>
            <person name="Antonio M."/>
            <person name="Oren A."/>
            <person name="Chaudhuri R.R."/>
            <person name="La Ragione R."/>
            <person name="Hildebrand F."/>
            <person name="Pallen M.J."/>
        </authorList>
    </citation>
    <scope>NUCLEOTIDE SEQUENCE</scope>
    <source>
        <strain evidence="20">CHK165-10780</strain>
    </source>
</reference>
<dbReference type="FunFam" id="3.30.70.380:FF:000001">
    <property type="entry name" value="Phenylalanine--tRNA ligase beta subunit"/>
    <property type="match status" value="1"/>
</dbReference>
<keyword evidence="11 16" id="KW-0694">RNA-binding</keyword>
<accession>A0A9D0YYC8</accession>
<comment type="subcellular location">
    <subcellularLocation>
        <location evidence="1 15">Cytoplasm</location>
    </subcellularLocation>
</comment>
<feature type="binding site" evidence="15">
    <location>
        <position position="464"/>
    </location>
    <ligand>
        <name>Mg(2+)</name>
        <dbReference type="ChEBI" id="CHEBI:18420"/>
        <note>shared with alpha subunit</note>
    </ligand>
</feature>
<dbReference type="GO" id="GO:0000049">
    <property type="term" value="F:tRNA binding"/>
    <property type="evidence" value="ECO:0007669"/>
    <property type="project" value="UniProtKB-UniRule"/>
</dbReference>
<keyword evidence="4 15" id="KW-0963">Cytoplasm</keyword>
<evidence type="ECO:0000313" key="20">
    <source>
        <dbReference type="EMBL" id="HIQ64227.1"/>
    </source>
</evidence>
<dbReference type="InterPro" id="IPR045060">
    <property type="entry name" value="Phe-tRNA-ligase_IIc_bsu"/>
</dbReference>
<keyword evidence="9 15" id="KW-0067">ATP-binding</keyword>
<dbReference type="Pfam" id="PF03483">
    <property type="entry name" value="B3_4"/>
    <property type="match status" value="1"/>
</dbReference>
<dbReference type="Gene3D" id="3.30.70.380">
    <property type="entry name" value="Ferrodoxin-fold anticodon-binding domain"/>
    <property type="match status" value="1"/>
</dbReference>
<dbReference type="InterPro" id="IPR045864">
    <property type="entry name" value="aa-tRNA-synth_II/BPL/LPL"/>
</dbReference>
<feature type="binding site" evidence="15">
    <location>
        <position position="467"/>
    </location>
    <ligand>
        <name>Mg(2+)</name>
        <dbReference type="ChEBI" id="CHEBI:18420"/>
        <note>shared with alpha subunit</note>
    </ligand>
</feature>
<dbReference type="Pfam" id="PF17759">
    <property type="entry name" value="tRNA_synthFbeta"/>
    <property type="match status" value="1"/>
</dbReference>
<dbReference type="InterPro" id="IPR033714">
    <property type="entry name" value="tRNA_bind_bactPheRS"/>
</dbReference>
<comment type="caution">
    <text evidence="20">The sequence shown here is derived from an EMBL/GenBank/DDBJ whole genome shotgun (WGS) entry which is preliminary data.</text>
</comment>
<dbReference type="PANTHER" id="PTHR10947">
    <property type="entry name" value="PHENYLALANYL-TRNA SYNTHETASE BETA CHAIN AND LEUCINE-RICH REPEAT-CONTAINING PROTEIN 47"/>
    <property type="match status" value="1"/>
</dbReference>
<evidence type="ECO:0000256" key="8">
    <source>
        <dbReference type="ARBA" id="ARBA00022741"/>
    </source>
</evidence>
<dbReference type="Gene3D" id="3.30.930.10">
    <property type="entry name" value="Bira Bifunctional Protein, Domain 2"/>
    <property type="match status" value="1"/>
</dbReference>
<comment type="catalytic activity">
    <reaction evidence="14 15">
        <text>tRNA(Phe) + L-phenylalanine + ATP = L-phenylalanyl-tRNA(Phe) + AMP + diphosphate + H(+)</text>
        <dbReference type="Rhea" id="RHEA:19413"/>
        <dbReference type="Rhea" id="RHEA-COMP:9668"/>
        <dbReference type="Rhea" id="RHEA-COMP:9699"/>
        <dbReference type="ChEBI" id="CHEBI:15378"/>
        <dbReference type="ChEBI" id="CHEBI:30616"/>
        <dbReference type="ChEBI" id="CHEBI:33019"/>
        <dbReference type="ChEBI" id="CHEBI:58095"/>
        <dbReference type="ChEBI" id="CHEBI:78442"/>
        <dbReference type="ChEBI" id="CHEBI:78531"/>
        <dbReference type="ChEBI" id="CHEBI:456215"/>
        <dbReference type="EC" id="6.1.1.20"/>
    </reaction>
</comment>
<evidence type="ECO:0000313" key="21">
    <source>
        <dbReference type="Proteomes" id="UP000886725"/>
    </source>
</evidence>
<organism evidence="20 21">
    <name type="scientific">Candidatus Faecenecus gallistercoris</name>
    <dbReference type="NCBI Taxonomy" id="2840793"/>
    <lineage>
        <taxon>Bacteria</taxon>
        <taxon>Bacillati</taxon>
        <taxon>Bacillota</taxon>
        <taxon>Bacillota incertae sedis</taxon>
        <taxon>Candidatus Faecenecus</taxon>
    </lineage>
</organism>
<evidence type="ECO:0000256" key="4">
    <source>
        <dbReference type="ARBA" id="ARBA00022490"/>
    </source>
</evidence>
<dbReference type="InterPro" id="IPR036690">
    <property type="entry name" value="Fdx_antiC-bd_sf"/>
</dbReference>
<evidence type="ECO:0000256" key="10">
    <source>
        <dbReference type="ARBA" id="ARBA00022842"/>
    </source>
</evidence>
<evidence type="ECO:0000256" key="2">
    <source>
        <dbReference type="ARBA" id="ARBA00008653"/>
    </source>
</evidence>
<keyword evidence="7 15" id="KW-0479">Metal-binding</keyword>
<evidence type="ECO:0000256" key="1">
    <source>
        <dbReference type="ARBA" id="ARBA00004496"/>
    </source>
</evidence>
<dbReference type="GO" id="GO:0009328">
    <property type="term" value="C:phenylalanine-tRNA ligase complex"/>
    <property type="evidence" value="ECO:0007669"/>
    <property type="project" value="TreeGrafter"/>
</dbReference>
<feature type="binding site" evidence="15">
    <location>
        <position position="468"/>
    </location>
    <ligand>
        <name>Mg(2+)</name>
        <dbReference type="ChEBI" id="CHEBI:18420"/>
        <note>shared with alpha subunit</note>
    </ligand>
</feature>
<reference evidence="20" key="1">
    <citation type="submission" date="2020-10" db="EMBL/GenBank/DDBJ databases">
        <authorList>
            <person name="Gilroy R."/>
        </authorList>
    </citation>
    <scope>NUCLEOTIDE SEQUENCE</scope>
    <source>
        <strain evidence="20">CHK165-10780</strain>
    </source>
</reference>